<keyword evidence="1" id="KW-0472">Membrane</keyword>
<dbReference type="EMBL" id="PJNE01000001">
    <property type="protein sequence ID" value="PKW27764.1"/>
    <property type="molecule type" value="Genomic_DNA"/>
</dbReference>
<feature type="transmembrane region" description="Helical" evidence="1">
    <location>
        <begin position="125"/>
        <end position="146"/>
    </location>
</feature>
<sequence length="172" mass="18066">MFDTVFGIPVHALVVHAVVVLSPLTVLMLLAFSVSERFRAWSGWLTTAVGALTTLFSFVASSSGESLQRRVGRTDLVREHAELGDLLPWVVLGATIVAGVLWYLWRSGRRAAVDGEGPARPSSLFRILTVVGVLAAVGLAVDVTLVGHSGAKAVWSEVGSKTVQGGGGDDEG</sequence>
<evidence type="ECO:0000313" key="3">
    <source>
        <dbReference type="EMBL" id="PKW27764.1"/>
    </source>
</evidence>
<name>A0A2N3YLP4_9MICO</name>
<dbReference type="OrthoDB" id="4864772at2"/>
<keyword evidence="4" id="KW-1185">Reference proteome</keyword>
<feature type="transmembrane region" description="Helical" evidence="1">
    <location>
        <begin position="86"/>
        <end position="105"/>
    </location>
</feature>
<dbReference type="AlphaFoldDB" id="A0A2N3YLP4"/>
<feature type="domain" description="DUF2231" evidence="2">
    <location>
        <begin position="7"/>
        <end position="157"/>
    </location>
</feature>
<evidence type="ECO:0000313" key="4">
    <source>
        <dbReference type="Proteomes" id="UP000233781"/>
    </source>
</evidence>
<protein>
    <recommendedName>
        <fullName evidence="2">DUF2231 domain-containing protein</fullName>
    </recommendedName>
</protein>
<dbReference type="RefSeq" id="WP_101396141.1">
    <property type="nucleotide sequence ID" value="NZ_PJNE01000001.1"/>
</dbReference>
<feature type="transmembrane region" description="Helical" evidence="1">
    <location>
        <begin position="12"/>
        <end position="34"/>
    </location>
</feature>
<accession>A0A2N3YLP4</accession>
<dbReference type="Proteomes" id="UP000233781">
    <property type="component" value="Unassembled WGS sequence"/>
</dbReference>
<keyword evidence="1" id="KW-0812">Transmembrane</keyword>
<comment type="caution">
    <text evidence="3">The sequence shown here is derived from an EMBL/GenBank/DDBJ whole genome shotgun (WGS) entry which is preliminary data.</text>
</comment>
<evidence type="ECO:0000259" key="2">
    <source>
        <dbReference type="Pfam" id="PF09990"/>
    </source>
</evidence>
<dbReference type="InterPro" id="IPR019251">
    <property type="entry name" value="DUF2231_TM"/>
</dbReference>
<feature type="transmembrane region" description="Helical" evidence="1">
    <location>
        <begin position="41"/>
        <end position="60"/>
    </location>
</feature>
<organism evidence="3 4">
    <name type="scientific">Phycicoccus duodecadis</name>
    <dbReference type="NCBI Taxonomy" id="173053"/>
    <lineage>
        <taxon>Bacteria</taxon>
        <taxon>Bacillati</taxon>
        <taxon>Actinomycetota</taxon>
        <taxon>Actinomycetes</taxon>
        <taxon>Micrococcales</taxon>
        <taxon>Intrasporangiaceae</taxon>
        <taxon>Phycicoccus</taxon>
    </lineage>
</organism>
<proteinExistence type="predicted"/>
<dbReference type="Pfam" id="PF09990">
    <property type="entry name" value="DUF2231"/>
    <property type="match status" value="1"/>
</dbReference>
<keyword evidence="1" id="KW-1133">Transmembrane helix</keyword>
<gene>
    <name evidence="3" type="ORF">ATL31_2615</name>
</gene>
<reference evidence="3 4" key="1">
    <citation type="submission" date="2017-12" db="EMBL/GenBank/DDBJ databases">
        <title>Sequencing the genomes of 1000 Actinobacteria strains.</title>
        <authorList>
            <person name="Klenk H.-P."/>
        </authorList>
    </citation>
    <scope>NUCLEOTIDE SEQUENCE [LARGE SCALE GENOMIC DNA]</scope>
    <source>
        <strain evidence="3 4">DSM 12806</strain>
    </source>
</reference>
<evidence type="ECO:0000256" key="1">
    <source>
        <dbReference type="SAM" id="Phobius"/>
    </source>
</evidence>